<evidence type="ECO:0000313" key="3">
    <source>
        <dbReference type="Proteomes" id="UP001162131"/>
    </source>
</evidence>
<name>A0AAU9IC17_9CILI</name>
<dbReference type="InterPro" id="IPR016024">
    <property type="entry name" value="ARM-type_fold"/>
</dbReference>
<dbReference type="PANTHER" id="PTHR31691:SF1">
    <property type="entry name" value="ROTATIN"/>
    <property type="match status" value="1"/>
</dbReference>
<keyword evidence="3" id="KW-1185">Reference proteome</keyword>
<dbReference type="PANTHER" id="PTHR31691">
    <property type="entry name" value="ROTATIN"/>
    <property type="match status" value="1"/>
</dbReference>
<dbReference type="Gene3D" id="1.25.10.10">
    <property type="entry name" value="Leucine-rich Repeat Variant"/>
    <property type="match status" value="1"/>
</dbReference>
<keyword evidence="1" id="KW-0175">Coiled coil</keyword>
<gene>
    <name evidence="2" type="ORF">BSTOLATCC_MIC2684</name>
</gene>
<dbReference type="InterPro" id="IPR030791">
    <property type="entry name" value="Rotatin"/>
</dbReference>
<accession>A0AAU9IC17</accession>
<dbReference type="GO" id="GO:0036064">
    <property type="term" value="C:ciliary basal body"/>
    <property type="evidence" value="ECO:0007669"/>
    <property type="project" value="InterPro"/>
</dbReference>
<dbReference type="GO" id="GO:0044782">
    <property type="term" value="P:cilium organization"/>
    <property type="evidence" value="ECO:0007669"/>
    <property type="project" value="InterPro"/>
</dbReference>
<reference evidence="2" key="1">
    <citation type="submission" date="2021-09" db="EMBL/GenBank/DDBJ databases">
        <authorList>
            <consortium name="AG Swart"/>
            <person name="Singh M."/>
            <person name="Singh A."/>
            <person name="Seah K."/>
            <person name="Emmerich C."/>
        </authorList>
    </citation>
    <scope>NUCLEOTIDE SEQUENCE</scope>
    <source>
        <strain evidence="2">ATCC30299</strain>
    </source>
</reference>
<dbReference type="GO" id="GO:0005813">
    <property type="term" value="C:centrosome"/>
    <property type="evidence" value="ECO:0007669"/>
    <property type="project" value="InterPro"/>
</dbReference>
<dbReference type="Proteomes" id="UP001162131">
    <property type="component" value="Unassembled WGS sequence"/>
</dbReference>
<comment type="caution">
    <text evidence="2">The sequence shown here is derived from an EMBL/GenBank/DDBJ whole genome shotgun (WGS) entry which is preliminary data.</text>
</comment>
<dbReference type="SUPFAM" id="SSF48371">
    <property type="entry name" value="ARM repeat"/>
    <property type="match status" value="1"/>
</dbReference>
<proteinExistence type="predicted"/>
<evidence type="ECO:0000313" key="2">
    <source>
        <dbReference type="EMBL" id="CAG9310971.1"/>
    </source>
</evidence>
<feature type="coiled-coil region" evidence="1">
    <location>
        <begin position="929"/>
        <end position="956"/>
    </location>
</feature>
<sequence>MEEIIKKIARFDHPEISDRAILTVCSKLSNRVARIDDFIEIEKCVISGLIMSWINIRQEEAEIQTINAALKVLQLLALNPKGHFSLMSLGAIDFFNAYYKNAPTTLQSLVSGILNALVSPAFAPIPISQPSQIPDIDEKLQIFPANELPNVTRPKNPPKKENYTKDPEQLGTILEHCEFPPVLLCDSDEKVIFDLGVLVKFGNVEEMIESCNDFQYSILQNYPLDSLMQRPDLIRSIISLASIALQKGALEVTYKALKSMEAILIKLEHFTTQASKAEYRAATCTPKKVLLPLEHIEISVPCLKGEQWGVGTPGLTLSSLSLAELIINGIPLEDSRIIGVAIKSWEAGLWTMPKLLKYPKVVNNILEKIGNALQQHSEKPNSNENSIIIKSILELGLKFIFMLPPDRISECLSKQSNLSKFIADLIVFQGENCDEILPYLEEIDKDAVKEFEYAKKCMEAIEASIKIKQLLAHQKTLPITSPEMFYNAIIFFERVMPVLEFQQDLPIQNPILDLNVYSQLLSQDSTLDSRSQQCQNLLLALLASPIETVKQNTFKAVKAAVIEDIAMTGIGEGVIRSKAIKSLLLQEPILGFLIISCTEIHDVIPRVLETLEDYNKLVPYFTILQGLSAINPNLGGIIHTLTNQQPASQPLRFIRDLFSQNSSNRILAAQILKSCHTPENIQESWISNQRDFWDSPETLDLVPELESHGELDLLQLPKNNNVSSAEMMNLLNILKSESLETNLKVAAAEQVLIHLLCGTNEVQLLEDFIVNAIQELRVPDEEDRAGIRLVSNSLQILVVIALNYPQQARKIYQSSVKFMCTIVPLIYNPYRPIRYYSLYLLYILAFSNQIQRNSFILSTLFVLVPQSVEHSKLKPIQVIDVIKNTFLCPFPIQVLKVTNSTLCKFLDFWEMVPSSERVHNYVFNRKVYKFDVEDKLDEYGNELNQAETHADILRTMLSWENLVLATKSVSFNAYKSLLKPDSLFFSQISSILRVPPTSRPEDLLYIHLLESFRTVLAYANPSTSQQEFEFIQNLCLLLQRSMLPFLSELTDLHSREALISSILRFSEKLLIHHGSTCPNVEGIIKVLSRFQIEPGKASLLSLLERILQAIDNLKLYGEVISVLILVMDNDNLKLSMDIIASPQSQYNITSIINLVLTKLIPFTSPSTFVHKNTLKKALQLCIRIPEWVQPESYIWCMKLAEDREISIRILAWCFLWKKSRIAYEKHSSVLDTALDVIFAQAESYGVKTQACAFLCSLTESLINSEDSAEMTDTVLKTLYQYGVISNVKNVLFENSGPHPAYFGSIVTLLYNITLLDYSRVSPILIQIDIWDPLIRLIRPGALLERLFNEQRKPCKDYQSYSFEDTLIGLVSILNFIAHMMKQDAQITDYLLESTHILTYVLDWIQECLESFEESKELLYGKTLQSLLSCLHISIFQSPVKSKQSIENFRYELLCDIFDISRGSELKLTISRLLTCLLPHFPIDAKEADRLVLHLIHIYKENQHEDQLAAARDTENALASLLFYSESAKNVAIATGFAKDLYGLAKVVSNEIQAQDSQKNKKQDDFSLKVLTRFLTLFKLWSANSQSAKASLSGKEKKSGPLLQLLFNLWPLALRKESLFTLLLETICTLISESEVSKEACTYTQENRQCLLLYVIEYLSRPSTASDFNFRLALKMLGSLCASTSTRQLLIKTKYPQGLCQRLVKVWNDCKDPQAIPIKSPSMIEFLAAFAFYDEGQKVIATIPGLIDVLVEVLERFSTTGIKYEVVENSLLLLRNLCFSANNKPHILANQRSLMLLLTFTSSNKQKPKLRNLASSALWALLYNNQKVKGLLRQDEILRQLEVVQSDTSRSVDELTSKEDNGDDLENLKQVAENINSVLKICIDP</sequence>
<dbReference type="EMBL" id="CAJZBQ010000003">
    <property type="protein sequence ID" value="CAG9310971.1"/>
    <property type="molecule type" value="Genomic_DNA"/>
</dbReference>
<protein>
    <recommendedName>
        <fullName evidence="4">Rotatin</fullName>
    </recommendedName>
</protein>
<evidence type="ECO:0000256" key="1">
    <source>
        <dbReference type="SAM" id="Coils"/>
    </source>
</evidence>
<organism evidence="2 3">
    <name type="scientific">Blepharisma stoltei</name>
    <dbReference type="NCBI Taxonomy" id="1481888"/>
    <lineage>
        <taxon>Eukaryota</taxon>
        <taxon>Sar</taxon>
        <taxon>Alveolata</taxon>
        <taxon>Ciliophora</taxon>
        <taxon>Postciliodesmatophora</taxon>
        <taxon>Heterotrichea</taxon>
        <taxon>Heterotrichida</taxon>
        <taxon>Blepharismidae</taxon>
        <taxon>Blepharisma</taxon>
    </lineage>
</organism>
<evidence type="ECO:0008006" key="4">
    <source>
        <dbReference type="Google" id="ProtNLM"/>
    </source>
</evidence>
<dbReference type="InterPro" id="IPR011989">
    <property type="entry name" value="ARM-like"/>
</dbReference>